<dbReference type="InterPro" id="IPR021908">
    <property type="entry name" value="YfbK_C"/>
</dbReference>
<protein>
    <submittedName>
        <fullName evidence="2">von Willebrand factor type A domain-containing protein</fullName>
    </submittedName>
</protein>
<sequence length="589" mass="63906">MRYIISLCLFLVIAVSFYVFETSEKLISTETTSTGLPQGHAINEVDTTASQDYASRQSVTNPPHPQHKFIKTAAPKAAAGDRSVAESEKRRVNEQRKFVSGMAASMMIASSFAPQPPPLDRENYSARNENRFLSVALSPLSTFGLEVDSASYSNVRRQINQGGVPLPSSVRLEEMVNYFDYNFPQPSDGHPISVMSDYAVAPWNPKHRLAMIGVKASDVTASSDKGARITFLLDTSGSMNSSDKLPLLIRSFQTLLANLKPQDQVAIVTYAGSAGLVLPPTPVTESERIHQALASLSAGGSTAGGAGIQLAYDVARKQYDKNVTNLVILATDGDFNVGVSGDGELKSMIKKQRESGVFLSVIGMGSGNYQDAKMQVLAEAGNGVAHYLDSDIEAQRLFESELTRTLHIAAKDVKVQIEFNPAAVAQYRLLGYESRVMNAEDFRDDKKDSGEIGAGHSVVALYEIIPAGTSETPDIERRYQTSVPAGSKAMELAYVKLRYKQPDGDKGIEFDHLMTTKAKAIEAASADLQWASAVAELSLLLSESEHVGSSSLQSVLHRAKAVTFKQADAKRAEFIQLIERLTPMVLAQE</sequence>
<dbReference type="Pfam" id="PF00092">
    <property type="entry name" value="VWA"/>
    <property type="match status" value="1"/>
</dbReference>
<dbReference type="InterPro" id="IPR022156">
    <property type="entry name" value="Uncharacterised_YfbK_N"/>
</dbReference>
<comment type="caution">
    <text evidence="2">The sequence shown here is derived from an EMBL/GenBank/DDBJ whole genome shotgun (WGS) entry which is preliminary data.</text>
</comment>
<organism evidence="2 3">
    <name type="scientific">Zhongshania aquimaris</name>
    <dbReference type="NCBI Taxonomy" id="2857107"/>
    <lineage>
        <taxon>Bacteria</taxon>
        <taxon>Pseudomonadati</taxon>
        <taxon>Pseudomonadota</taxon>
        <taxon>Gammaproteobacteria</taxon>
        <taxon>Cellvibrionales</taxon>
        <taxon>Spongiibacteraceae</taxon>
        <taxon>Zhongshania</taxon>
    </lineage>
</organism>
<dbReference type="InterPro" id="IPR051173">
    <property type="entry name" value="Ca_channel_alpha-2/delta"/>
</dbReference>
<evidence type="ECO:0000313" key="2">
    <source>
        <dbReference type="EMBL" id="MBW2941574.1"/>
    </source>
</evidence>
<dbReference type="SMART" id="SM00327">
    <property type="entry name" value="VWA"/>
    <property type="match status" value="1"/>
</dbReference>
<dbReference type="InterPro" id="IPR002035">
    <property type="entry name" value="VWF_A"/>
</dbReference>
<gene>
    <name evidence="2" type="ORF">KXJ70_12330</name>
</gene>
<dbReference type="PANTHER" id="PTHR10166">
    <property type="entry name" value="VOLTAGE-DEPENDENT CALCIUM CHANNEL SUBUNIT ALPHA-2/DELTA-RELATED"/>
    <property type="match status" value="1"/>
</dbReference>
<feature type="domain" description="VWFA" evidence="1">
    <location>
        <begin position="228"/>
        <end position="406"/>
    </location>
</feature>
<evidence type="ECO:0000313" key="3">
    <source>
        <dbReference type="Proteomes" id="UP001166291"/>
    </source>
</evidence>
<reference evidence="2" key="1">
    <citation type="submission" date="2021-07" db="EMBL/GenBank/DDBJ databases">
        <title>Zhongshania sp. CAU 1632 isolated from seawater.</title>
        <authorList>
            <person name="Kim W."/>
        </authorList>
    </citation>
    <scope>NUCLEOTIDE SEQUENCE</scope>
    <source>
        <strain evidence="2">CAU 1632</strain>
    </source>
</reference>
<dbReference type="PANTHER" id="PTHR10166:SF37">
    <property type="entry name" value="STOLID, ISOFORM H"/>
    <property type="match status" value="1"/>
</dbReference>
<dbReference type="RefSeq" id="WP_219043813.1">
    <property type="nucleotide sequence ID" value="NZ_JAHWDQ010000003.1"/>
</dbReference>
<dbReference type="Pfam" id="PF12450">
    <property type="entry name" value="vWF_A"/>
    <property type="match status" value="1"/>
</dbReference>
<accession>A0ABS6VTC2</accession>
<dbReference type="EMBL" id="JAHWDQ010000003">
    <property type="protein sequence ID" value="MBW2941574.1"/>
    <property type="molecule type" value="Genomic_DNA"/>
</dbReference>
<keyword evidence="3" id="KW-1185">Reference proteome</keyword>
<evidence type="ECO:0000259" key="1">
    <source>
        <dbReference type="PROSITE" id="PS50234"/>
    </source>
</evidence>
<dbReference type="Proteomes" id="UP001166291">
    <property type="component" value="Unassembled WGS sequence"/>
</dbReference>
<name>A0ABS6VTC2_9GAMM</name>
<proteinExistence type="predicted"/>
<dbReference type="Pfam" id="PF12034">
    <property type="entry name" value="YfbK_C"/>
    <property type="match status" value="1"/>
</dbReference>
<dbReference type="PROSITE" id="PS50234">
    <property type="entry name" value="VWFA"/>
    <property type="match status" value="1"/>
</dbReference>